<proteinExistence type="predicted"/>
<keyword evidence="1" id="KW-0472">Membrane</keyword>
<name>A0A1F6VG62_9BACT</name>
<sequence length="104" mass="12205">MLEQEKNHIKYLTINVIIPIFLTCYFLGQEVWRFTHGLTDEGDPMSFLTLFLAVFIAPTVLLMDLYSMASDWKPEIGSDSWQLKFFSKVLYFVLGVNFFLHLIF</sequence>
<comment type="caution">
    <text evidence="2">The sequence shown here is derived from an EMBL/GenBank/DDBJ whole genome shotgun (WGS) entry which is preliminary data.</text>
</comment>
<dbReference type="EMBL" id="MFTS01000003">
    <property type="protein sequence ID" value="OGI68565.1"/>
    <property type="molecule type" value="Genomic_DNA"/>
</dbReference>
<feature type="transmembrane region" description="Helical" evidence="1">
    <location>
        <begin position="85"/>
        <end position="103"/>
    </location>
</feature>
<reference evidence="2 3" key="1">
    <citation type="journal article" date="2016" name="Nat. Commun.">
        <title>Thousands of microbial genomes shed light on interconnected biogeochemical processes in an aquifer system.</title>
        <authorList>
            <person name="Anantharaman K."/>
            <person name="Brown C.T."/>
            <person name="Hug L.A."/>
            <person name="Sharon I."/>
            <person name="Castelle C.J."/>
            <person name="Probst A.J."/>
            <person name="Thomas B.C."/>
            <person name="Singh A."/>
            <person name="Wilkins M.J."/>
            <person name="Karaoz U."/>
            <person name="Brodie E.L."/>
            <person name="Williams K.H."/>
            <person name="Hubbard S.S."/>
            <person name="Banfield J.F."/>
        </authorList>
    </citation>
    <scope>NUCLEOTIDE SEQUENCE [LARGE SCALE GENOMIC DNA]</scope>
</reference>
<organism evidence="2 3">
    <name type="scientific">Candidatus Nomurabacteria bacterium RIFCSPHIGHO2_01_FULL_42_15</name>
    <dbReference type="NCBI Taxonomy" id="1801742"/>
    <lineage>
        <taxon>Bacteria</taxon>
        <taxon>Candidatus Nomuraibacteriota</taxon>
    </lineage>
</organism>
<evidence type="ECO:0000313" key="3">
    <source>
        <dbReference type="Proteomes" id="UP000178235"/>
    </source>
</evidence>
<dbReference type="AlphaFoldDB" id="A0A1F6VG62"/>
<accession>A0A1F6VG62</accession>
<evidence type="ECO:0000256" key="1">
    <source>
        <dbReference type="SAM" id="Phobius"/>
    </source>
</evidence>
<keyword evidence="1" id="KW-1133">Transmembrane helix</keyword>
<keyword evidence="1" id="KW-0812">Transmembrane</keyword>
<protein>
    <submittedName>
        <fullName evidence="2">Uncharacterized protein</fullName>
    </submittedName>
</protein>
<gene>
    <name evidence="2" type="ORF">A2738_01650</name>
</gene>
<evidence type="ECO:0000313" key="2">
    <source>
        <dbReference type="EMBL" id="OGI68565.1"/>
    </source>
</evidence>
<dbReference type="Proteomes" id="UP000178235">
    <property type="component" value="Unassembled WGS sequence"/>
</dbReference>
<feature type="transmembrane region" description="Helical" evidence="1">
    <location>
        <begin position="12"/>
        <end position="32"/>
    </location>
</feature>
<feature type="transmembrane region" description="Helical" evidence="1">
    <location>
        <begin position="44"/>
        <end position="65"/>
    </location>
</feature>